<protein>
    <recommendedName>
        <fullName evidence="4">SAP domain-containing protein</fullName>
    </recommendedName>
</protein>
<evidence type="ECO:0000313" key="2">
    <source>
        <dbReference type="EMBL" id="QDA55600.1"/>
    </source>
</evidence>
<keyword evidence="1" id="KW-0812">Transmembrane</keyword>
<gene>
    <name evidence="2" type="ORF">FG381_12020</name>
</gene>
<reference evidence="3" key="1">
    <citation type="submission" date="2019-06" db="EMBL/GenBank/DDBJ databases">
        <authorList>
            <person name="Oh B.S."/>
        </authorList>
    </citation>
    <scope>NUCLEOTIDE SEQUENCE [LARGE SCALE GENOMIC DNA]</scope>
    <source>
        <strain evidence="3">KGMB03119</strain>
    </source>
</reference>
<proteinExistence type="predicted"/>
<accession>A0ABX5VHH8</accession>
<keyword evidence="1" id="KW-0472">Membrane</keyword>
<keyword evidence="3" id="KW-1185">Reference proteome</keyword>
<name>A0ABX5VHH8_9BURK</name>
<feature type="transmembrane region" description="Helical" evidence="1">
    <location>
        <begin position="50"/>
        <end position="69"/>
    </location>
</feature>
<evidence type="ECO:0008006" key="4">
    <source>
        <dbReference type="Google" id="ProtNLM"/>
    </source>
</evidence>
<evidence type="ECO:0000256" key="1">
    <source>
        <dbReference type="SAM" id="Phobius"/>
    </source>
</evidence>
<evidence type="ECO:0000313" key="3">
    <source>
        <dbReference type="Proteomes" id="UP000308889"/>
    </source>
</evidence>
<keyword evidence="1" id="KW-1133">Transmembrane helix</keyword>
<dbReference type="Proteomes" id="UP000308889">
    <property type="component" value="Chromosome"/>
</dbReference>
<sequence>MTKEELIAKQKELGLSGIDGLKDEALEKLKKYLDEQKAQLDTETRRKVRAFWIGVTAVGIVLGIAAGWFGRFMIG</sequence>
<dbReference type="EMBL" id="CP040882">
    <property type="protein sequence ID" value="QDA55600.1"/>
    <property type="molecule type" value="Genomic_DNA"/>
</dbReference>
<organism evidence="2 3">
    <name type="scientific">Sutterella faecalis</name>
    <dbReference type="NCBI Taxonomy" id="2584944"/>
    <lineage>
        <taxon>Bacteria</taxon>
        <taxon>Pseudomonadati</taxon>
        <taxon>Pseudomonadota</taxon>
        <taxon>Betaproteobacteria</taxon>
        <taxon>Burkholderiales</taxon>
        <taxon>Sutterellaceae</taxon>
        <taxon>Sutterella</taxon>
    </lineage>
</organism>
<dbReference type="RefSeq" id="WP_139689008.1">
    <property type="nucleotide sequence ID" value="NZ_CP040882.1"/>
</dbReference>